<dbReference type="Proteomes" id="UP000261284">
    <property type="component" value="Unassembled WGS sequence"/>
</dbReference>
<keyword evidence="3" id="KW-1185">Reference proteome</keyword>
<sequence length="398" mass="44811">MKKLVPYIALVLILVVAVAMLMRRQEHVFDQRITFSVTDEAPYACNAIYRLLPKIYPGATVFTNSQSPVHWQVLSKDSANQVLLIVNDDFHPSDEELLALLTFAKKGNTVIISAAGMNEKARTFFSLETGSLGGAFALSVSLDSNVVKPAYDYTYRGVPHGSVITAYDTTYGYPLGYFRSPIARSTNLLGVHANKGNILLHTTPITFTNFFTLYRNNHTYVENILRLAPGKVNKVVWDEYFLYKSDNDAKKSSGILSVLWRYSSLRRAAILVSALLLLYMLTAVKRKQRMIPAYARPVNESLEFVKTVSTLYFEKGDHHNLAEKLTLYFLDYVRNRYKISTQHINAEFAGNLALKAGVDETITTAIVDSIHLIQLHGSISSEQLMAYHALLEKFYQKA</sequence>
<reference evidence="2 3" key="1">
    <citation type="submission" date="2018-08" db="EMBL/GenBank/DDBJ databases">
        <title>Chitinophagaceae sp. K23C18032701, a novel bacterium isolated from forest soil.</title>
        <authorList>
            <person name="Wang C."/>
        </authorList>
    </citation>
    <scope>NUCLEOTIDE SEQUENCE [LARGE SCALE GENOMIC DNA]</scope>
    <source>
        <strain evidence="2 3">K23C18032701</strain>
    </source>
</reference>
<dbReference type="InterPro" id="IPR025646">
    <property type="entry name" value="DUF4350"/>
</dbReference>
<feature type="domain" description="DUF4350" evidence="1">
    <location>
        <begin position="64"/>
        <end position="225"/>
    </location>
</feature>
<protein>
    <submittedName>
        <fullName evidence="2">DUF4350 domain-containing protein</fullName>
    </submittedName>
</protein>
<dbReference type="EMBL" id="QTJU01000002">
    <property type="protein sequence ID" value="RFM28966.1"/>
    <property type="molecule type" value="Genomic_DNA"/>
</dbReference>
<proteinExistence type="predicted"/>
<gene>
    <name evidence="2" type="ORF">DXN05_09385</name>
</gene>
<dbReference type="Pfam" id="PF14258">
    <property type="entry name" value="DUF4350"/>
    <property type="match status" value="1"/>
</dbReference>
<dbReference type="RefSeq" id="WP_116846952.1">
    <property type="nucleotide sequence ID" value="NZ_QTJU01000002.1"/>
</dbReference>
<comment type="caution">
    <text evidence="2">The sequence shown here is derived from an EMBL/GenBank/DDBJ whole genome shotgun (WGS) entry which is preliminary data.</text>
</comment>
<name>A0A3E1NM04_9BACT</name>
<dbReference type="AlphaFoldDB" id="A0A3E1NM04"/>
<organism evidence="2 3">
    <name type="scientific">Deminuibacter soli</name>
    <dbReference type="NCBI Taxonomy" id="2291815"/>
    <lineage>
        <taxon>Bacteria</taxon>
        <taxon>Pseudomonadati</taxon>
        <taxon>Bacteroidota</taxon>
        <taxon>Chitinophagia</taxon>
        <taxon>Chitinophagales</taxon>
        <taxon>Chitinophagaceae</taxon>
        <taxon>Deminuibacter</taxon>
    </lineage>
</organism>
<evidence type="ECO:0000313" key="2">
    <source>
        <dbReference type="EMBL" id="RFM28966.1"/>
    </source>
</evidence>
<evidence type="ECO:0000313" key="3">
    <source>
        <dbReference type="Proteomes" id="UP000261284"/>
    </source>
</evidence>
<accession>A0A3E1NM04</accession>
<dbReference type="OrthoDB" id="1111222at2"/>
<evidence type="ECO:0000259" key="1">
    <source>
        <dbReference type="Pfam" id="PF14258"/>
    </source>
</evidence>